<feature type="compositionally biased region" description="Polar residues" evidence="1">
    <location>
        <begin position="99"/>
        <end position="113"/>
    </location>
</feature>
<feature type="region of interest" description="Disordered" evidence="1">
    <location>
        <begin position="97"/>
        <end position="118"/>
    </location>
</feature>
<protein>
    <submittedName>
        <fullName evidence="2">Uncharacterized protein</fullName>
    </submittedName>
</protein>
<accession>A0A163J1J1</accession>
<dbReference type="Proteomes" id="UP000078561">
    <property type="component" value="Unassembled WGS sequence"/>
</dbReference>
<evidence type="ECO:0000256" key="1">
    <source>
        <dbReference type="SAM" id="MobiDB-lite"/>
    </source>
</evidence>
<dbReference type="OrthoDB" id="2350158at2759"/>
<name>A0A163J1J1_ABSGL</name>
<proteinExistence type="predicted"/>
<dbReference type="InParanoid" id="A0A163J1J1"/>
<sequence>MSKSFPFLERQRGSKIPRLECNEGESTSEKSWSAKQKEENGVFSFFFHHKAQIMIVLPPLSAMAELSAQPTEVLPSFKTVCQDLMKNQPLRNHFRARSMPTTLPSNPPSSAAQRQEERSSMDVLLKAISLDQKMSVVYKKERVKSYVREQQGLHKKRSPVFKPSSIRRRSRSAPGAPMAHYYRQGLNTARWYLPNSDSQEGSSHDIAQALVQQHLKTVSKFGK</sequence>
<evidence type="ECO:0000313" key="3">
    <source>
        <dbReference type="Proteomes" id="UP000078561"/>
    </source>
</evidence>
<dbReference type="OMA" id="KPENTHD"/>
<evidence type="ECO:0000313" key="2">
    <source>
        <dbReference type="EMBL" id="SAL96594.1"/>
    </source>
</evidence>
<gene>
    <name evidence="2" type="primary">ABSGL_02010.1 scaffold 2596</name>
</gene>
<organism evidence="2">
    <name type="scientific">Absidia glauca</name>
    <name type="common">Pin mould</name>
    <dbReference type="NCBI Taxonomy" id="4829"/>
    <lineage>
        <taxon>Eukaryota</taxon>
        <taxon>Fungi</taxon>
        <taxon>Fungi incertae sedis</taxon>
        <taxon>Mucoromycota</taxon>
        <taxon>Mucoromycotina</taxon>
        <taxon>Mucoromycetes</taxon>
        <taxon>Mucorales</taxon>
        <taxon>Cunninghamellaceae</taxon>
        <taxon>Absidia</taxon>
    </lineage>
</organism>
<keyword evidence="3" id="KW-1185">Reference proteome</keyword>
<reference evidence="2" key="1">
    <citation type="submission" date="2016-04" db="EMBL/GenBank/DDBJ databases">
        <authorList>
            <person name="Evans L.H."/>
            <person name="Alamgir A."/>
            <person name="Owens N."/>
            <person name="Weber N.D."/>
            <person name="Virtaneva K."/>
            <person name="Barbian K."/>
            <person name="Babar A."/>
            <person name="Rosenke K."/>
        </authorList>
    </citation>
    <scope>NUCLEOTIDE SEQUENCE [LARGE SCALE GENOMIC DNA]</scope>
    <source>
        <strain evidence="2">CBS 101.48</strain>
    </source>
</reference>
<dbReference type="AlphaFoldDB" id="A0A163J1J1"/>
<dbReference type="EMBL" id="LT551165">
    <property type="protein sequence ID" value="SAL96594.1"/>
    <property type="molecule type" value="Genomic_DNA"/>
</dbReference>